<sequence length="89" mass="9577">MTIVTTDELKLHLRLDLADASEDAFLADLIEAATAHARAYVGALPDPVPADVKIAIRQIAAGLYEDREGTGPINTGPTALLNAYRAWEF</sequence>
<dbReference type="EMBL" id="JAXLPB010000014">
    <property type="protein sequence ID" value="MDY8111160.1"/>
    <property type="molecule type" value="Genomic_DNA"/>
</dbReference>
<dbReference type="NCBIfam" id="TIGR01560">
    <property type="entry name" value="put_DNA_pack"/>
    <property type="match status" value="1"/>
</dbReference>
<dbReference type="Proteomes" id="UP001294412">
    <property type="component" value="Unassembled WGS sequence"/>
</dbReference>
<protein>
    <submittedName>
        <fullName evidence="1">Head-tail connector protein</fullName>
    </submittedName>
</protein>
<evidence type="ECO:0000313" key="1">
    <source>
        <dbReference type="EMBL" id="MDY8111160.1"/>
    </source>
</evidence>
<comment type="caution">
    <text evidence="1">The sequence shown here is derived from an EMBL/GenBank/DDBJ whole genome shotgun (WGS) entry which is preliminary data.</text>
</comment>
<keyword evidence="2" id="KW-1185">Reference proteome</keyword>
<dbReference type="InterPro" id="IPR006450">
    <property type="entry name" value="Phage_HK97_gp6-like"/>
</dbReference>
<gene>
    <name evidence="1" type="ORF">U0C82_18750</name>
</gene>
<organism evidence="1 2">
    <name type="scientific">Fulvimarina uroteuthidis</name>
    <dbReference type="NCBI Taxonomy" id="3098149"/>
    <lineage>
        <taxon>Bacteria</taxon>
        <taxon>Pseudomonadati</taxon>
        <taxon>Pseudomonadota</taxon>
        <taxon>Alphaproteobacteria</taxon>
        <taxon>Hyphomicrobiales</taxon>
        <taxon>Aurantimonadaceae</taxon>
        <taxon>Fulvimarina</taxon>
    </lineage>
</organism>
<reference evidence="1 2" key="1">
    <citation type="submission" date="2023-12" db="EMBL/GenBank/DDBJ databases">
        <title>Description of Novel Strain Fulvimarina sp. 2208YS6-2-32 isolated from Uroteuthis (Photololigo) edulis.</title>
        <authorList>
            <person name="Park J.-S."/>
        </authorList>
    </citation>
    <scope>NUCLEOTIDE SEQUENCE [LARGE SCALE GENOMIC DNA]</scope>
    <source>
        <strain evidence="1 2">2208YS6-2-32</strain>
    </source>
</reference>
<name>A0ABU5I7K9_9HYPH</name>
<accession>A0ABU5I7K9</accession>
<evidence type="ECO:0000313" key="2">
    <source>
        <dbReference type="Proteomes" id="UP001294412"/>
    </source>
</evidence>
<dbReference type="CDD" id="cd08054">
    <property type="entry name" value="gp6"/>
    <property type="match status" value="1"/>
</dbReference>
<dbReference type="RefSeq" id="WP_322189347.1">
    <property type="nucleotide sequence ID" value="NZ_JAXLPB010000014.1"/>
</dbReference>
<dbReference type="Gene3D" id="1.10.3230.30">
    <property type="entry name" value="Phage gp6-like head-tail connector protein"/>
    <property type="match status" value="1"/>
</dbReference>
<dbReference type="Pfam" id="PF05135">
    <property type="entry name" value="Phage_connect_1"/>
    <property type="match status" value="1"/>
</dbReference>
<dbReference type="InterPro" id="IPR021146">
    <property type="entry name" value="Phage_gp6-like_head-tail"/>
</dbReference>
<proteinExistence type="predicted"/>